<dbReference type="EMBL" id="AABL01000646">
    <property type="protein sequence ID" value="EAA21803.1"/>
    <property type="molecule type" value="Genomic_DNA"/>
</dbReference>
<name>Q7RM23_PLAYO</name>
<protein>
    <submittedName>
        <fullName evidence="1">Uncharacterized protein</fullName>
    </submittedName>
</protein>
<accession>Q7RM23</accession>
<dbReference type="Proteomes" id="UP000008553">
    <property type="component" value="Unassembled WGS sequence"/>
</dbReference>
<reference evidence="1 2" key="1">
    <citation type="journal article" date="2002" name="Nature">
        <title>Genome sequence and comparative analysis of the model rodent malaria parasite Plasmodium yoelii yoelii.</title>
        <authorList>
            <person name="Carlton J.M."/>
            <person name="Angiuoli S.V."/>
            <person name="Suh B.B."/>
            <person name="Kooij T.W."/>
            <person name="Pertea M."/>
            <person name="Silva J.C."/>
            <person name="Ermolaeva M.D."/>
            <person name="Allen J.E."/>
            <person name="Selengut J.D."/>
            <person name="Koo H.L."/>
            <person name="Peterson J.D."/>
            <person name="Pop M."/>
            <person name="Kosack D.S."/>
            <person name="Shumway M.F."/>
            <person name="Bidwell S.L."/>
            <person name="Shallom S.J."/>
            <person name="van Aken S.E."/>
            <person name="Riedmuller S.B."/>
            <person name="Feldblyum T.V."/>
            <person name="Cho J.K."/>
            <person name="Quackenbush J."/>
            <person name="Sedegah M."/>
            <person name="Shoaibi A."/>
            <person name="Cummings L.M."/>
            <person name="Florens L."/>
            <person name="Yates J.R."/>
            <person name="Raine J.D."/>
            <person name="Sinden R.E."/>
            <person name="Harris M.A."/>
            <person name="Cunningham D.A."/>
            <person name="Preiser P.R."/>
            <person name="Bergman L.W."/>
            <person name="Vaidya A.B."/>
            <person name="van Lin L.H."/>
            <person name="Janse C.J."/>
            <person name="Waters A.P."/>
            <person name="Smith H.O."/>
            <person name="White O.R."/>
            <person name="Salzberg S.L."/>
            <person name="Venter J.C."/>
            <person name="Fraser C.M."/>
            <person name="Hoffman S.L."/>
            <person name="Gardner M.J."/>
            <person name="Carucci D.J."/>
        </authorList>
    </citation>
    <scope>NUCLEOTIDE SEQUENCE [LARGE SCALE GENOMIC DNA]</scope>
    <source>
        <strain evidence="1 2">17XNL</strain>
    </source>
</reference>
<comment type="caution">
    <text evidence="1">The sequence shown here is derived from an EMBL/GenBank/DDBJ whole genome shotgun (WGS) entry which is preliminary data.</text>
</comment>
<dbReference type="PaxDb" id="73239-Q7RM23"/>
<evidence type="ECO:0000313" key="2">
    <source>
        <dbReference type="Proteomes" id="UP000008553"/>
    </source>
</evidence>
<organism evidence="1 2">
    <name type="scientific">Plasmodium yoelii yoelii</name>
    <dbReference type="NCBI Taxonomy" id="73239"/>
    <lineage>
        <taxon>Eukaryota</taxon>
        <taxon>Sar</taxon>
        <taxon>Alveolata</taxon>
        <taxon>Apicomplexa</taxon>
        <taxon>Aconoidasida</taxon>
        <taxon>Haemosporida</taxon>
        <taxon>Plasmodiidae</taxon>
        <taxon>Plasmodium</taxon>
        <taxon>Plasmodium (Vinckeia)</taxon>
    </lineage>
</organism>
<proteinExistence type="predicted"/>
<gene>
    <name evidence="1" type="ORF">PY02365</name>
</gene>
<sequence length="21" mass="2692">YSPFWLHIWAFELYLVIKHTK</sequence>
<dbReference type="InParanoid" id="Q7RM23"/>
<dbReference type="AlphaFoldDB" id="Q7RM23"/>
<keyword evidence="2" id="KW-1185">Reference proteome</keyword>
<evidence type="ECO:0000313" key="1">
    <source>
        <dbReference type="EMBL" id="EAA21803.1"/>
    </source>
</evidence>
<feature type="non-terminal residue" evidence="1">
    <location>
        <position position="1"/>
    </location>
</feature>